<feature type="coiled-coil region" evidence="1">
    <location>
        <begin position="27"/>
        <end position="92"/>
    </location>
</feature>
<accession>A0A2S6HJ42</accession>
<evidence type="ECO:0000256" key="2">
    <source>
        <dbReference type="SAM" id="MobiDB-lite"/>
    </source>
</evidence>
<protein>
    <recommendedName>
        <fullName evidence="5">Minor structural protein GP20</fullName>
    </recommendedName>
</protein>
<feature type="region of interest" description="Disordered" evidence="2">
    <location>
        <begin position="138"/>
        <end position="203"/>
    </location>
</feature>
<comment type="caution">
    <text evidence="3">The sequence shown here is derived from an EMBL/GenBank/DDBJ whole genome shotgun (WGS) entry which is preliminary data.</text>
</comment>
<organism evidence="3 4">
    <name type="scientific">Lacrimispora xylanisolvens</name>
    <dbReference type="NCBI Taxonomy" id="384636"/>
    <lineage>
        <taxon>Bacteria</taxon>
        <taxon>Bacillati</taxon>
        <taxon>Bacillota</taxon>
        <taxon>Clostridia</taxon>
        <taxon>Lachnospirales</taxon>
        <taxon>Lachnospiraceae</taxon>
        <taxon>Lacrimispora</taxon>
    </lineage>
</organism>
<reference evidence="3 4" key="1">
    <citation type="submission" date="2018-02" db="EMBL/GenBank/DDBJ databases">
        <title>Genomic Encyclopedia of Archaeal and Bacterial Type Strains, Phase II (KMG-II): from individual species to whole genera.</title>
        <authorList>
            <person name="Goeker M."/>
        </authorList>
    </citation>
    <scope>NUCLEOTIDE SEQUENCE [LARGE SCALE GENOMIC DNA]</scope>
    <source>
        <strain evidence="3 4">DSM 3808</strain>
    </source>
</reference>
<gene>
    <name evidence="3" type="ORF">BXY41_11614</name>
</gene>
<name>A0A2S6HJ42_9FIRM</name>
<keyword evidence="1" id="KW-0175">Coiled coil</keyword>
<evidence type="ECO:0008006" key="5">
    <source>
        <dbReference type="Google" id="ProtNLM"/>
    </source>
</evidence>
<keyword evidence="4" id="KW-1185">Reference proteome</keyword>
<proteinExistence type="predicted"/>
<sequence length="203" mass="21997">MTREQAKKNLIALGVAEPTDDQVTNYLNQHNGEVKKIQDDADKWKEEAKKAGDLQTKLDEIEQQNLTELEKEKKAREAAEKATAELQKQLTQSAVQGIFAKANLSGDEFSGMLNALSALGLESAKTSAEAFVAGISKRDEANKTQWQKETFENTPNPGAGDPPANTDPGKKSAAAEYAKQYCQNKNPQPVATPIVGTQPGTLI</sequence>
<dbReference type="EMBL" id="PTJA01000016">
    <property type="protein sequence ID" value="PPK77476.1"/>
    <property type="molecule type" value="Genomic_DNA"/>
</dbReference>
<dbReference type="Proteomes" id="UP000237749">
    <property type="component" value="Unassembled WGS sequence"/>
</dbReference>
<dbReference type="AlphaFoldDB" id="A0A2S6HJ42"/>
<evidence type="ECO:0000313" key="4">
    <source>
        <dbReference type="Proteomes" id="UP000237749"/>
    </source>
</evidence>
<dbReference type="RefSeq" id="WP_104439250.1">
    <property type="nucleotide sequence ID" value="NZ_PTJA01000016.1"/>
</dbReference>
<evidence type="ECO:0000313" key="3">
    <source>
        <dbReference type="EMBL" id="PPK77476.1"/>
    </source>
</evidence>
<evidence type="ECO:0000256" key="1">
    <source>
        <dbReference type="SAM" id="Coils"/>
    </source>
</evidence>
<feature type="compositionally biased region" description="Polar residues" evidence="2">
    <location>
        <begin position="143"/>
        <end position="156"/>
    </location>
</feature>